<accession>A0A316G3V0</accession>
<dbReference type="PANTHER" id="PTHR30461">
    <property type="entry name" value="DNA-INVERTASE FROM LAMBDOID PROPHAGE"/>
    <property type="match status" value="1"/>
</dbReference>
<protein>
    <submittedName>
        <fullName evidence="2">DNA invertase Pin-like site-specific DNA recombinase</fullName>
    </submittedName>
</protein>
<dbReference type="OrthoDB" id="9791494at2"/>
<keyword evidence="3" id="KW-1185">Reference proteome</keyword>
<dbReference type="Pfam" id="PF00239">
    <property type="entry name" value="Resolvase"/>
    <property type="match status" value="1"/>
</dbReference>
<dbReference type="GO" id="GO:0003677">
    <property type="term" value="F:DNA binding"/>
    <property type="evidence" value="ECO:0007669"/>
    <property type="project" value="InterPro"/>
</dbReference>
<dbReference type="RefSeq" id="WP_109760268.1">
    <property type="nucleotide sequence ID" value="NZ_CP034588.1"/>
</dbReference>
<dbReference type="PANTHER" id="PTHR30461:SF23">
    <property type="entry name" value="DNA RECOMBINASE-RELATED"/>
    <property type="match status" value="1"/>
</dbReference>
<feature type="domain" description="Resolvase/invertase-type recombinase catalytic" evidence="1">
    <location>
        <begin position="7"/>
        <end position="159"/>
    </location>
</feature>
<evidence type="ECO:0000313" key="2">
    <source>
        <dbReference type="EMBL" id="PWK55272.1"/>
    </source>
</evidence>
<dbReference type="SUPFAM" id="SSF53041">
    <property type="entry name" value="Resolvase-like"/>
    <property type="match status" value="1"/>
</dbReference>
<comment type="caution">
    <text evidence="2">The sequence shown here is derived from an EMBL/GenBank/DDBJ whole genome shotgun (WGS) entry which is preliminary data.</text>
</comment>
<gene>
    <name evidence="2" type="ORF">C8D95_108151</name>
</gene>
<dbReference type="EMBL" id="QGGV01000008">
    <property type="protein sequence ID" value="PWK55272.1"/>
    <property type="molecule type" value="Genomic_DNA"/>
</dbReference>
<dbReference type="PROSITE" id="PS51736">
    <property type="entry name" value="RECOMBINASES_3"/>
    <property type="match status" value="1"/>
</dbReference>
<organism evidence="2 3">
    <name type="scientific">Silicimonas algicola</name>
    <dbReference type="NCBI Taxonomy" id="1826607"/>
    <lineage>
        <taxon>Bacteria</taxon>
        <taxon>Pseudomonadati</taxon>
        <taxon>Pseudomonadota</taxon>
        <taxon>Alphaproteobacteria</taxon>
        <taxon>Rhodobacterales</taxon>
        <taxon>Paracoccaceae</taxon>
    </lineage>
</organism>
<reference evidence="2 3" key="1">
    <citation type="submission" date="2018-05" db="EMBL/GenBank/DDBJ databases">
        <title>Genomic Encyclopedia of Type Strains, Phase IV (KMG-IV): sequencing the most valuable type-strain genomes for metagenomic binning, comparative biology and taxonomic classification.</title>
        <authorList>
            <person name="Goeker M."/>
        </authorList>
    </citation>
    <scope>NUCLEOTIDE SEQUENCE [LARGE SCALE GENOMIC DNA]</scope>
    <source>
        <strain evidence="2 3">DSM 103371</strain>
    </source>
</reference>
<name>A0A316G3V0_9RHOB</name>
<dbReference type="CDD" id="cd00338">
    <property type="entry name" value="Ser_Recombinase"/>
    <property type="match status" value="1"/>
</dbReference>
<dbReference type="InterPro" id="IPR036162">
    <property type="entry name" value="Resolvase-like_N_sf"/>
</dbReference>
<dbReference type="Proteomes" id="UP000245390">
    <property type="component" value="Unassembled WGS sequence"/>
</dbReference>
<proteinExistence type="predicted"/>
<dbReference type="InterPro" id="IPR050639">
    <property type="entry name" value="SSR_resolvase"/>
</dbReference>
<dbReference type="InterPro" id="IPR006119">
    <property type="entry name" value="Resolv_N"/>
</dbReference>
<evidence type="ECO:0000313" key="3">
    <source>
        <dbReference type="Proteomes" id="UP000245390"/>
    </source>
</evidence>
<dbReference type="AlphaFoldDB" id="A0A316G3V0"/>
<dbReference type="SMART" id="SM00857">
    <property type="entry name" value="Resolvase"/>
    <property type="match status" value="1"/>
</dbReference>
<dbReference type="Gene3D" id="3.40.50.1390">
    <property type="entry name" value="Resolvase, N-terminal catalytic domain"/>
    <property type="match status" value="1"/>
</dbReference>
<dbReference type="GO" id="GO:0000150">
    <property type="term" value="F:DNA strand exchange activity"/>
    <property type="evidence" value="ECO:0007669"/>
    <property type="project" value="InterPro"/>
</dbReference>
<evidence type="ECO:0000259" key="1">
    <source>
        <dbReference type="PROSITE" id="PS51736"/>
    </source>
</evidence>
<dbReference type="KEGG" id="salo:EF888_06510"/>
<sequence>MSAKKIAAFAYMRTSSAANTGPDKDSDKRQAAAIEAFADANGYIIESTFYDAAVSGADPIDERPGMLALLDAVLANGTRVILCESPDRFARDPIVQTLGHRMLKEHGVELIPTTAPDYFTEETPTAELVRDILGAISAFERKQLVARLRGARKRRSAALGRACEGRKPVPDATIQEARRLYRRSPKTGQRRSLRDIAEELGKLGHHAPSGQVYNPGSVRQMLERAGVYQPAAPADAGHTINAEGAR</sequence>